<dbReference type="AlphaFoldDB" id="A0A1N6E2N9"/>
<dbReference type="STRING" id="1416779.SAMN05444409_0242"/>
<sequence>MIEKPSQIWEGFLFLGLNPAIRSYSSFQRSPNHNPPTLPLYCRVAATIRTKDFVYFFNVSDTFDHKS</sequence>
<accession>A0A1N6E2N9</accession>
<reference evidence="2" key="1">
    <citation type="submission" date="2016-11" db="EMBL/GenBank/DDBJ databases">
        <authorList>
            <person name="Varghese N."/>
            <person name="Submissions S."/>
        </authorList>
    </citation>
    <scope>NUCLEOTIDE SEQUENCE [LARGE SCALE GENOMIC DNA]</scope>
    <source>
        <strain evidence="2">DSM 27623</strain>
    </source>
</reference>
<keyword evidence="2" id="KW-1185">Reference proteome</keyword>
<dbReference type="Proteomes" id="UP000185207">
    <property type="component" value="Unassembled WGS sequence"/>
</dbReference>
<proteinExistence type="predicted"/>
<dbReference type="EMBL" id="FSRK01000001">
    <property type="protein sequence ID" value="SIN77288.1"/>
    <property type="molecule type" value="Genomic_DNA"/>
</dbReference>
<evidence type="ECO:0000313" key="1">
    <source>
        <dbReference type="EMBL" id="SIN77288.1"/>
    </source>
</evidence>
<organism evidence="1 2">
    <name type="scientific">Epilithonimonas zeae</name>
    <dbReference type="NCBI Taxonomy" id="1416779"/>
    <lineage>
        <taxon>Bacteria</taxon>
        <taxon>Pseudomonadati</taxon>
        <taxon>Bacteroidota</taxon>
        <taxon>Flavobacteriia</taxon>
        <taxon>Flavobacteriales</taxon>
        <taxon>Weeksellaceae</taxon>
        <taxon>Chryseobacterium group</taxon>
        <taxon>Epilithonimonas</taxon>
    </lineage>
</organism>
<protein>
    <submittedName>
        <fullName evidence="1">Uncharacterized protein</fullName>
    </submittedName>
</protein>
<evidence type="ECO:0000313" key="2">
    <source>
        <dbReference type="Proteomes" id="UP000185207"/>
    </source>
</evidence>
<name>A0A1N6E2N9_9FLAO</name>
<gene>
    <name evidence="1" type="ORF">SAMN05444409_0242</name>
</gene>